<dbReference type="SUPFAM" id="SSF53474">
    <property type="entry name" value="alpha/beta-Hydrolases"/>
    <property type="match status" value="1"/>
</dbReference>
<proteinExistence type="predicted"/>
<dbReference type="InterPro" id="IPR029058">
    <property type="entry name" value="AB_hydrolase_fold"/>
</dbReference>
<dbReference type="PANTHER" id="PTHR48098:SF1">
    <property type="entry name" value="DIACYLGLYCEROL ACYLTRANSFERASE_MYCOLYLTRANSFERASE AG85A"/>
    <property type="match status" value="1"/>
</dbReference>
<dbReference type="InterPro" id="IPR050583">
    <property type="entry name" value="Mycobacterial_A85_antigen"/>
</dbReference>
<dbReference type="OrthoDB" id="4510758at2"/>
<keyword evidence="1" id="KW-0732">Signal</keyword>
<reference evidence="2 3" key="1">
    <citation type="submission" date="2017-10" db="EMBL/GenBank/DDBJ databases">
        <title>Sequencing the genomes of 1000 actinobacteria strains.</title>
        <authorList>
            <person name="Klenk H.-P."/>
        </authorList>
    </citation>
    <scope>NUCLEOTIDE SEQUENCE [LARGE SCALE GENOMIC DNA]</scope>
    <source>
        <strain evidence="2 3">DSM 20688</strain>
    </source>
</reference>
<feature type="signal peptide" evidence="1">
    <location>
        <begin position="1"/>
        <end position="26"/>
    </location>
</feature>
<keyword evidence="2" id="KW-0378">Hydrolase</keyword>
<sequence length="339" mass="35817">MRLRLALCSALAAASLVCASAPHVTATPIISTAIPSITEESPQWRKDVDKHATAYELTTYSPAMDREVPVAVIPGPPGAPTLYLLNGADGGENRAHWIENTDVLDFYADKGVNVVIPMAGAFSYYTDWADGSQAWETFLTKELPGPLEAHLGAGDRRAIMGVSMSATSALTLAQHNPGFYQAAASLSGCAQTSSPLGMAAIATTLRNGAKDPVAMWGPYGSAAWRYNDAHLGAPALRGTALYISNGSGLQGAIDQVGGPYLRGKTHAQASASHINTSVVGGPIEMVTNRCTHDLKARLDAEGIPATYVFRNTGTHSWGYWQEDLRGSWPVLSHALGVKT</sequence>
<evidence type="ECO:0000313" key="3">
    <source>
        <dbReference type="Proteomes" id="UP000221653"/>
    </source>
</evidence>
<dbReference type="EMBL" id="PDJF01000001">
    <property type="protein sequence ID" value="PFG27370.1"/>
    <property type="molecule type" value="Genomic_DNA"/>
</dbReference>
<organism evidence="2 3">
    <name type="scientific">Corynebacterium renale</name>
    <dbReference type="NCBI Taxonomy" id="1724"/>
    <lineage>
        <taxon>Bacteria</taxon>
        <taxon>Bacillati</taxon>
        <taxon>Actinomycetota</taxon>
        <taxon>Actinomycetes</taxon>
        <taxon>Mycobacteriales</taxon>
        <taxon>Corynebacteriaceae</taxon>
        <taxon>Corynebacterium</taxon>
    </lineage>
</organism>
<gene>
    <name evidence="2" type="ORF">ATK06_0426</name>
</gene>
<dbReference type="AlphaFoldDB" id="A0A2A9DN89"/>
<dbReference type="RefSeq" id="WP_048378946.1">
    <property type="nucleotide sequence ID" value="NZ_LDYE01000002.1"/>
</dbReference>
<evidence type="ECO:0000313" key="2">
    <source>
        <dbReference type="EMBL" id="PFG27370.1"/>
    </source>
</evidence>
<dbReference type="GO" id="GO:0016787">
    <property type="term" value="F:hydrolase activity"/>
    <property type="evidence" value="ECO:0007669"/>
    <property type="project" value="UniProtKB-KW"/>
</dbReference>
<accession>A0A2A9DN89</accession>
<comment type="caution">
    <text evidence="2">The sequence shown here is derived from an EMBL/GenBank/DDBJ whole genome shotgun (WGS) entry which is preliminary data.</text>
</comment>
<name>A0A2A9DN89_9CORY</name>
<evidence type="ECO:0000256" key="1">
    <source>
        <dbReference type="SAM" id="SignalP"/>
    </source>
</evidence>
<dbReference type="Proteomes" id="UP000221653">
    <property type="component" value="Unassembled WGS sequence"/>
</dbReference>
<keyword evidence="3" id="KW-1185">Reference proteome</keyword>
<dbReference type="InterPro" id="IPR000801">
    <property type="entry name" value="Esterase-like"/>
</dbReference>
<dbReference type="Pfam" id="PF00756">
    <property type="entry name" value="Esterase"/>
    <property type="match status" value="1"/>
</dbReference>
<dbReference type="Gene3D" id="3.40.50.1820">
    <property type="entry name" value="alpha/beta hydrolase"/>
    <property type="match status" value="1"/>
</dbReference>
<dbReference type="STRING" id="1724.GCA_001044175_00797"/>
<protein>
    <submittedName>
        <fullName evidence="2">S-formylglutathione hydrolase FrmB</fullName>
    </submittedName>
</protein>
<dbReference type="PANTHER" id="PTHR48098">
    <property type="entry name" value="ENTEROCHELIN ESTERASE-RELATED"/>
    <property type="match status" value="1"/>
</dbReference>
<feature type="chain" id="PRO_5012586209" evidence="1">
    <location>
        <begin position="27"/>
        <end position="339"/>
    </location>
</feature>
<dbReference type="GO" id="GO:0016747">
    <property type="term" value="F:acyltransferase activity, transferring groups other than amino-acyl groups"/>
    <property type="evidence" value="ECO:0007669"/>
    <property type="project" value="TreeGrafter"/>
</dbReference>